<keyword evidence="6 12" id="KW-0378">Hydrolase</keyword>
<feature type="active site" evidence="11">
    <location>
        <position position="97"/>
    </location>
</feature>
<evidence type="ECO:0000256" key="5">
    <source>
        <dbReference type="ARBA" id="ARBA00022750"/>
    </source>
</evidence>
<comment type="subcellular location">
    <subcellularLocation>
        <location evidence="10">Endomembrane system</location>
        <topology evidence="10">Single-pass type I membrane protein</topology>
    </subcellularLocation>
</comment>
<dbReference type="EMBL" id="HBEC01001065">
    <property type="protein sequence ID" value="CAD8280464.1"/>
    <property type="molecule type" value="Transcribed_RNA"/>
</dbReference>
<gene>
    <name evidence="17" type="ORF">CEUR00632_LOCUS499</name>
</gene>
<dbReference type="PROSITE" id="PS00141">
    <property type="entry name" value="ASP_PROTEASE"/>
    <property type="match status" value="1"/>
</dbReference>
<evidence type="ECO:0000256" key="12">
    <source>
        <dbReference type="RuleBase" id="RU000454"/>
    </source>
</evidence>
<evidence type="ECO:0000256" key="7">
    <source>
        <dbReference type="ARBA" id="ARBA00022989"/>
    </source>
</evidence>
<dbReference type="Gene3D" id="2.40.70.10">
    <property type="entry name" value="Acid Proteases"/>
    <property type="match status" value="2"/>
</dbReference>
<dbReference type="CDD" id="cd05476">
    <property type="entry name" value="pepsin_A_like_plant"/>
    <property type="match status" value="1"/>
</dbReference>
<keyword evidence="9" id="KW-0325">Glycoprotein</keyword>
<dbReference type="InterPro" id="IPR021109">
    <property type="entry name" value="Peptidase_aspartic_dom_sf"/>
</dbReference>
<evidence type="ECO:0000313" key="17">
    <source>
        <dbReference type="EMBL" id="CAD8280464.1"/>
    </source>
</evidence>
<evidence type="ECO:0000256" key="2">
    <source>
        <dbReference type="ARBA" id="ARBA00022670"/>
    </source>
</evidence>
<evidence type="ECO:0000256" key="13">
    <source>
        <dbReference type="SAM" id="MobiDB-lite"/>
    </source>
</evidence>
<dbReference type="GO" id="GO:0006508">
    <property type="term" value="P:proteolysis"/>
    <property type="evidence" value="ECO:0007669"/>
    <property type="project" value="UniProtKB-KW"/>
</dbReference>
<evidence type="ECO:0000256" key="15">
    <source>
        <dbReference type="SAM" id="SignalP"/>
    </source>
</evidence>
<dbReference type="AlphaFoldDB" id="A0A7R9YQA4"/>
<dbReference type="PROSITE" id="PS51767">
    <property type="entry name" value="PEPTIDASE_A1"/>
    <property type="match status" value="1"/>
</dbReference>
<dbReference type="InterPro" id="IPR034161">
    <property type="entry name" value="Pepsin-like_plant"/>
</dbReference>
<evidence type="ECO:0000256" key="10">
    <source>
        <dbReference type="ARBA" id="ARBA00046288"/>
    </source>
</evidence>
<dbReference type="InterPro" id="IPR033121">
    <property type="entry name" value="PEPTIDASE_A1"/>
</dbReference>
<evidence type="ECO:0000256" key="9">
    <source>
        <dbReference type="ARBA" id="ARBA00023180"/>
    </source>
</evidence>
<dbReference type="InterPro" id="IPR032861">
    <property type="entry name" value="TAXi_N"/>
</dbReference>
<sequence>MRRSISPTAWVLLPLLWLRLLTCRAELLESRSSSQGGFAGRQAYKQLPLRIRDGAFRERSLLRSGAMPIGGSVRVTGYFYATVGLGTPTRTFDLIIDTGSTITYVPCASCSHCGKHKDKPFDPSASSTSVALTCNAPGCFCGTPACQCKADQCFYTRSYAEHSSSSGFLYEDVLDFPDAAGPTRIVFGCENDETGQIFSQDADGILGLGNNENAFHAQLVHSGVIDDTFGLCFGYPDGGQLLLGAAPVPGIEHMRYTPLKPGFQMHYYTVELEGITVHGKMVDVPQDTYNTGYGVVMDSGTTFTYLPTRAFKTLSGILSQVLLASGLQSTPGADPNYVDICWKGADEDDLGLHYPEMTFTFAPQVKVALTPLQYLFKINQGTFCLGMFDNGAAGTLVGGISMRNVLVQYDRSKKRIGFMPTDCNDLRLLPQPPPPTQPVILGDSPGSSSSTASEPSRPLPHTGSDSPAPGQVRPDSPVIKDKDAPEVGEWPLDAESAWVAGNPGDGAYQFGNMRAGNLISAVVLVALVVSASQLLYIYRAYVYTIFCGGTRPMATDVPMYVMGGRDGGAAGSNGGSMDGQGVSTAGVVVLAQSRAADVDADASANDAAEDGVHLLGAFGGERFR</sequence>
<accession>A0A7R9YQA4</accession>
<keyword evidence="3 14" id="KW-0812">Transmembrane</keyword>
<dbReference type="InterPro" id="IPR001461">
    <property type="entry name" value="Aspartic_peptidase_A1"/>
</dbReference>
<dbReference type="SUPFAM" id="SSF50630">
    <property type="entry name" value="Acid proteases"/>
    <property type="match status" value="1"/>
</dbReference>
<comment type="similarity">
    <text evidence="1 12">Belongs to the peptidase A1 family.</text>
</comment>
<keyword evidence="2 12" id="KW-0645">Protease</keyword>
<feature type="region of interest" description="Disordered" evidence="13">
    <location>
        <begin position="424"/>
        <end position="484"/>
    </location>
</feature>
<dbReference type="GO" id="GO:0004190">
    <property type="term" value="F:aspartic-type endopeptidase activity"/>
    <property type="evidence" value="ECO:0007669"/>
    <property type="project" value="UniProtKB-KW"/>
</dbReference>
<dbReference type="PANTHER" id="PTHR13683">
    <property type="entry name" value="ASPARTYL PROTEASES"/>
    <property type="match status" value="1"/>
</dbReference>
<evidence type="ECO:0000256" key="11">
    <source>
        <dbReference type="PIRSR" id="PIRSR601461-1"/>
    </source>
</evidence>
<evidence type="ECO:0000256" key="1">
    <source>
        <dbReference type="ARBA" id="ARBA00007447"/>
    </source>
</evidence>
<evidence type="ECO:0000256" key="14">
    <source>
        <dbReference type="SAM" id="Phobius"/>
    </source>
</evidence>
<evidence type="ECO:0000259" key="16">
    <source>
        <dbReference type="PROSITE" id="PS51767"/>
    </source>
</evidence>
<dbReference type="Pfam" id="PF14543">
    <property type="entry name" value="TAXi_N"/>
    <property type="match status" value="1"/>
</dbReference>
<feature type="signal peptide" evidence="15">
    <location>
        <begin position="1"/>
        <end position="25"/>
    </location>
</feature>
<proteinExistence type="inferred from homology"/>
<keyword evidence="8 14" id="KW-0472">Membrane</keyword>
<feature type="domain" description="Peptidase A1" evidence="16">
    <location>
        <begin position="79"/>
        <end position="419"/>
    </location>
</feature>
<feature type="active site" evidence="11">
    <location>
        <position position="298"/>
    </location>
</feature>
<evidence type="ECO:0000256" key="3">
    <source>
        <dbReference type="ARBA" id="ARBA00022692"/>
    </source>
</evidence>
<evidence type="ECO:0000256" key="4">
    <source>
        <dbReference type="ARBA" id="ARBA00022729"/>
    </source>
</evidence>
<protein>
    <recommendedName>
        <fullName evidence="16">Peptidase A1 domain-containing protein</fullName>
    </recommendedName>
</protein>
<organism evidence="17">
    <name type="scientific">Chlamydomonas euryale</name>
    <dbReference type="NCBI Taxonomy" id="1486919"/>
    <lineage>
        <taxon>Eukaryota</taxon>
        <taxon>Viridiplantae</taxon>
        <taxon>Chlorophyta</taxon>
        <taxon>core chlorophytes</taxon>
        <taxon>Chlorophyceae</taxon>
        <taxon>CS clade</taxon>
        <taxon>Chlamydomonadales</taxon>
        <taxon>Chlamydomonadaceae</taxon>
        <taxon>Chlamydomonas</taxon>
    </lineage>
</organism>
<feature type="chain" id="PRO_5031093595" description="Peptidase A1 domain-containing protein" evidence="15">
    <location>
        <begin position="26"/>
        <end position="624"/>
    </location>
</feature>
<dbReference type="InterPro" id="IPR032799">
    <property type="entry name" value="TAXi_C"/>
</dbReference>
<dbReference type="Pfam" id="PF14541">
    <property type="entry name" value="TAXi_C"/>
    <property type="match status" value="1"/>
</dbReference>
<feature type="compositionally biased region" description="Low complexity" evidence="13">
    <location>
        <begin position="444"/>
        <end position="456"/>
    </location>
</feature>
<feature type="transmembrane region" description="Helical" evidence="14">
    <location>
        <begin position="518"/>
        <end position="538"/>
    </location>
</feature>
<dbReference type="PRINTS" id="PR00792">
    <property type="entry name" value="PEPSIN"/>
</dbReference>
<evidence type="ECO:0000256" key="6">
    <source>
        <dbReference type="ARBA" id="ARBA00022801"/>
    </source>
</evidence>
<keyword evidence="4 15" id="KW-0732">Signal</keyword>
<keyword evidence="5 12" id="KW-0064">Aspartyl protease</keyword>
<dbReference type="GO" id="GO:0012505">
    <property type="term" value="C:endomembrane system"/>
    <property type="evidence" value="ECO:0007669"/>
    <property type="project" value="UniProtKB-SubCell"/>
</dbReference>
<name>A0A7R9YQA4_9CHLO</name>
<dbReference type="PANTHER" id="PTHR13683:SF375">
    <property type="entry name" value="PEPTIDASE A1 DOMAIN-CONTAINING PROTEIN"/>
    <property type="match status" value="1"/>
</dbReference>
<reference evidence="17" key="1">
    <citation type="submission" date="2021-01" db="EMBL/GenBank/DDBJ databases">
        <authorList>
            <person name="Corre E."/>
            <person name="Pelletier E."/>
            <person name="Niang G."/>
            <person name="Scheremetjew M."/>
            <person name="Finn R."/>
            <person name="Kale V."/>
            <person name="Holt S."/>
            <person name="Cochrane G."/>
            <person name="Meng A."/>
            <person name="Brown T."/>
            <person name="Cohen L."/>
        </authorList>
    </citation>
    <scope>NUCLEOTIDE SEQUENCE</scope>
    <source>
        <strain evidence="17">CCMP219</strain>
    </source>
</reference>
<keyword evidence="7 14" id="KW-1133">Transmembrane helix</keyword>
<dbReference type="InterPro" id="IPR001969">
    <property type="entry name" value="Aspartic_peptidase_AS"/>
</dbReference>
<evidence type="ECO:0000256" key="8">
    <source>
        <dbReference type="ARBA" id="ARBA00023136"/>
    </source>
</evidence>